<gene>
    <name evidence="1" type="ORF">Vretimale_6457</name>
</gene>
<proteinExistence type="predicted"/>
<evidence type="ECO:0000313" key="2">
    <source>
        <dbReference type="Proteomes" id="UP000722791"/>
    </source>
</evidence>
<dbReference type="InterPro" id="IPR027417">
    <property type="entry name" value="P-loop_NTPase"/>
</dbReference>
<reference evidence="1" key="1">
    <citation type="journal article" date="2021" name="Proc. Natl. Acad. Sci. U.S.A.">
        <title>Three genomes in the algal genus Volvox reveal the fate of a haploid sex-determining region after a transition to homothallism.</title>
        <authorList>
            <person name="Yamamoto K."/>
            <person name="Hamaji T."/>
            <person name="Kawai-Toyooka H."/>
            <person name="Matsuzaki R."/>
            <person name="Takahashi F."/>
            <person name="Nishimura Y."/>
            <person name="Kawachi M."/>
            <person name="Noguchi H."/>
            <person name="Minakuchi Y."/>
            <person name="Umen J.G."/>
            <person name="Toyoda A."/>
            <person name="Nozaki H."/>
        </authorList>
    </citation>
    <scope>NUCLEOTIDE SEQUENCE</scope>
    <source>
        <strain evidence="1">NIES-3785</strain>
    </source>
</reference>
<comment type="caution">
    <text evidence="1">The sequence shown here is derived from an EMBL/GenBank/DDBJ whole genome shotgun (WGS) entry which is preliminary data.</text>
</comment>
<evidence type="ECO:0000313" key="1">
    <source>
        <dbReference type="EMBL" id="GIM01724.1"/>
    </source>
</evidence>
<organism evidence="1 2">
    <name type="scientific">Volvox reticuliferus</name>
    <dbReference type="NCBI Taxonomy" id="1737510"/>
    <lineage>
        <taxon>Eukaryota</taxon>
        <taxon>Viridiplantae</taxon>
        <taxon>Chlorophyta</taxon>
        <taxon>core chlorophytes</taxon>
        <taxon>Chlorophyceae</taxon>
        <taxon>CS clade</taxon>
        <taxon>Chlamydomonadales</taxon>
        <taxon>Volvocaceae</taxon>
        <taxon>Volvox</taxon>
    </lineage>
</organism>
<sequence>MKLCAMYATVIILPYCFNTFIHADISHVFRTWLGRPQQTRSAEDDDPNRVAEARHVKGFLDKKMQRALGDFLDWAERDHKGGLLAGVLSTARRLINAENATLGDEIIDLSIQLGHIPTNFMKWPLVRRIAVASLALLQDRHGPLAQDLYAEGLLLQLFTQHQFSARRKGMMEFTHISKSGGTSFCRLAVDNGCQADTKRNCLVEAFGDDPRYFDQSYHDILRAGWNTSCDDIEKPMKPRLPIGCRTRRMWLRRHAQNAYANEYTAFGGIKSPVSAHPCRNMLTVLQLRHPYERVISHIKFAWIIYLLRCGQRDSRAVYFKNGNRTDIWSALMPAATNNYLIRSLLGEAVFNLPRGAISQAHLATARGLLAKQYDVLLVLEDANLLQVSLRYGLGFQRLNPRHDNKAPKSAEESLPRDLEQLYDLNQLDNQLYQFGVLMARLDAIVYDAASRVAKSGVAVTPTPSPPLPRQPRCFPWDMDKPHCRDEEEEAGGYRRCGWIGGR</sequence>
<name>A0A8J4G7L5_9CHLO</name>
<accession>A0A8J4G7L5</accession>
<dbReference type="AlphaFoldDB" id="A0A8J4G7L5"/>
<dbReference type="Proteomes" id="UP000722791">
    <property type="component" value="Unassembled WGS sequence"/>
</dbReference>
<dbReference type="Gene3D" id="3.40.50.300">
    <property type="entry name" value="P-loop containing nucleotide triphosphate hydrolases"/>
    <property type="match status" value="1"/>
</dbReference>
<protein>
    <submittedName>
        <fullName evidence="1">Uncharacterized protein</fullName>
    </submittedName>
</protein>
<dbReference type="EMBL" id="BNCQ01000010">
    <property type="protein sequence ID" value="GIM01724.1"/>
    <property type="molecule type" value="Genomic_DNA"/>
</dbReference>